<dbReference type="Proteomes" id="UP000789920">
    <property type="component" value="Unassembled WGS sequence"/>
</dbReference>
<protein>
    <submittedName>
        <fullName evidence="1">4059_t:CDS:1</fullName>
    </submittedName>
</protein>
<name>A0ACA9SSZ1_9GLOM</name>
<accession>A0ACA9SSZ1</accession>
<gene>
    <name evidence="1" type="ORF">RPERSI_LOCUS34380</name>
</gene>
<keyword evidence="2" id="KW-1185">Reference proteome</keyword>
<reference evidence="1" key="1">
    <citation type="submission" date="2021-06" db="EMBL/GenBank/DDBJ databases">
        <authorList>
            <person name="Kallberg Y."/>
            <person name="Tangrot J."/>
            <person name="Rosling A."/>
        </authorList>
    </citation>
    <scope>NUCLEOTIDE SEQUENCE</scope>
    <source>
        <strain evidence="1">MA461A</strain>
    </source>
</reference>
<evidence type="ECO:0000313" key="1">
    <source>
        <dbReference type="EMBL" id="CAG8846919.1"/>
    </source>
</evidence>
<feature type="non-terminal residue" evidence="1">
    <location>
        <position position="1"/>
    </location>
</feature>
<dbReference type="EMBL" id="CAJVQC010153547">
    <property type="protein sequence ID" value="CAG8846919.1"/>
    <property type="molecule type" value="Genomic_DNA"/>
</dbReference>
<proteinExistence type="predicted"/>
<organism evidence="1 2">
    <name type="scientific">Racocetra persica</name>
    <dbReference type="NCBI Taxonomy" id="160502"/>
    <lineage>
        <taxon>Eukaryota</taxon>
        <taxon>Fungi</taxon>
        <taxon>Fungi incertae sedis</taxon>
        <taxon>Mucoromycota</taxon>
        <taxon>Glomeromycotina</taxon>
        <taxon>Glomeromycetes</taxon>
        <taxon>Diversisporales</taxon>
        <taxon>Gigasporaceae</taxon>
        <taxon>Racocetra</taxon>
    </lineage>
</organism>
<sequence length="41" mass="4508">FCTENISNEFMATNFHIQMFSGKPSQKVLVTPVFNDSLGAG</sequence>
<evidence type="ECO:0000313" key="2">
    <source>
        <dbReference type="Proteomes" id="UP000789920"/>
    </source>
</evidence>
<feature type="non-terminal residue" evidence="1">
    <location>
        <position position="41"/>
    </location>
</feature>
<comment type="caution">
    <text evidence="1">The sequence shown here is derived from an EMBL/GenBank/DDBJ whole genome shotgun (WGS) entry which is preliminary data.</text>
</comment>